<dbReference type="Proteomes" id="UP000241690">
    <property type="component" value="Unassembled WGS sequence"/>
</dbReference>
<accession>A0A2T4AQ47</accession>
<protein>
    <submittedName>
        <fullName evidence="1">Uncharacterized protein</fullName>
    </submittedName>
</protein>
<evidence type="ECO:0000313" key="2">
    <source>
        <dbReference type="Proteomes" id="UP000241690"/>
    </source>
</evidence>
<keyword evidence="2" id="KW-1185">Reference proteome</keyword>
<evidence type="ECO:0000313" key="1">
    <source>
        <dbReference type="EMBL" id="PTB59187.1"/>
    </source>
</evidence>
<dbReference type="RefSeq" id="XP_024778864.1">
    <property type="nucleotide sequence ID" value="XM_024914128.1"/>
</dbReference>
<dbReference type="EMBL" id="KZ679676">
    <property type="protein sequence ID" value="PTB59187.1"/>
    <property type="molecule type" value="Genomic_DNA"/>
</dbReference>
<gene>
    <name evidence="1" type="ORF">M431DRAFT_296229</name>
</gene>
<proteinExistence type="predicted"/>
<sequence length="116" mass="13057">MDRYTWSRFSSSPYLSLDIPHSPIHLGLSLMGVAQCILVSSVSVNEGQVGSSSVLTACHQLSEEHCPTRQLVGEKESQRPKQFQFQFQFSPIRHKNSIIGNSRVPQFRILSHKSCN</sequence>
<organism evidence="1 2">
    <name type="scientific">Trichoderma harzianum CBS 226.95</name>
    <dbReference type="NCBI Taxonomy" id="983964"/>
    <lineage>
        <taxon>Eukaryota</taxon>
        <taxon>Fungi</taxon>
        <taxon>Dikarya</taxon>
        <taxon>Ascomycota</taxon>
        <taxon>Pezizomycotina</taxon>
        <taxon>Sordariomycetes</taxon>
        <taxon>Hypocreomycetidae</taxon>
        <taxon>Hypocreales</taxon>
        <taxon>Hypocreaceae</taxon>
        <taxon>Trichoderma</taxon>
    </lineage>
</organism>
<name>A0A2T4AQ47_TRIHA</name>
<dbReference type="AlphaFoldDB" id="A0A2T4AQ47"/>
<reference evidence="1 2" key="1">
    <citation type="submission" date="2016-07" db="EMBL/GenBank/DDBJ databases">
        <title>Multiple horizontal gene transfer events from other fungi enriched the ability of initially mycotrophic Trichoderma (Ascomycota) to feed on dead plant biomass.</title>
        <authorList>
            <consortium name="DOE Joint Genome Institute"/>
            <person name="Aerts A."/>
            <person name="Atanasova L."/>
            <person name="Chenthamara K."/>
            <person name="Zhang J."/>
            <person name="Grujic M."/>
            <person name="Henrissat B."/>
            <person name="Kuo A."/>
            <person name="Salamov A."/>
            <person name="Lipzen A."/>
            <person name="Labutti K."/>
            <person name="Barry K."/>
            <person name="Miao Y."/>
            <person name="Rahimi M.J."/>
            <person name="Shen Q."/>
            <person name="Grigoriev I.V."/>
            <person name="Kubicek C.P."/>
            <person name="Druzhinina I.S."/>
        </authorList>
    </citation>
    <scope>NUCLEOTIDE SEQUENCE [LARGE SCALE GENOMIC DNA]</scope>
    <source>
        <strain evidence="1 2">CBS 226.95</strain>
    </source>
</reference>
<dbReference type="GeneID" id="36622693"/>